<feature type="non-terminal residue" evidence="2">
    <location>
        <position position="255"/>
    </location>
</feature>
<dbReference type="InterPro" id="IPR011604">
    <property type="entry name" value="PDDEXK-like_dom_sf"/>
</dbReference>
<feature type="non-terminal residue" evidence="2">
    <location>
        <position position="1"/>
    </location>
</feature>
<dbReference type="AlphaFoldDB" id="X0VZF6"/>
<dbReference type="EMBL" id="BARS01038548">
    <property type="protein sequence ID" value="GAG23869.1"/>
    <property type="molecule type" value="Genomic_DNA"/>
</dbReference>
<reference evidence="2" key="1">
    <citation type="journal article" date="2014" name="Front. Microbiol.">
        <title>High frequency of phylogenetically diverse reductive dehalogenase-homologous genes in deep subseafloor sedimentary metagenomes.</title>
        <authorList>
            <person name="Kawai M."/>
            <person name="Futagami T."/>
            <person name="Toyoda A."/>
            <person name="Takaki Y."/>
            <person name="Nishi S."/>
            <person name="Hori S."/>
            <person name="Arai W."/>
            <person name="Tsubouchi T."/>
            <person name="Morono Y."/>
            <person name="Uchiyama I."/>
            <person name="Ito T."/>
            <person name="Fujiyama A."/>
            <person name="Inagaki F."/>
            <person name="Takami H."/>
        </authorList>
    </citation>
    <scope>NUCLEOTIDE SEQUENCE</scope>
    <source>
        <strain evidence="2">Expedition CK06-06</strain>
    </source>
</reference>
<name>X0VZF6_9ZZZZ</name>
<dbReference type="Gene3D" id="3.90.320.10">
    <property type="match status" value="1"/>
</dbReference>
<organism evidence="2">
    <name type="scientific">marine sediment metagenome</name>
    <dbReference type="NCBI Taxonomy" id="412755"/>
    <lineage>
        <taxon>unclassified sequences</taxon>
        <taxon>metagenomes</taxon>
        <taxon>ecological metagenomes</taxon>
    </lineage>
</organism>
<protein>
    <recommendedName>
        <fullName evidence="1">PD-(D/E)XK endonuclease-like domain-containing protein</fullName>
    </recommendedName>
</protein>
<gene>
    <name evidence="2" type="ORF">S01H1_58977</name>
</gene>
<accession>X0VZF6</accession>
<feature type="domain" description="PD-(D/E)XK endonuclease-like" evidence="1">
    <location>
        <begin position="102"/>
        <end position="232"/>
    </location>
</feature>
<proteinExistence type="predicted"/>
<sequence>ITDKLTSKGCNTIRDANAIKGMKELGGYSNIIQNCINIVLEKLSDNPRIVNIHNELELKINAQKAKLREQTQLLLNHVYLYPSFQKQSNNQTGKQRYPLSLGTHREVRLVAESLKWIGIADLIILTNDLCEIIDYKTSDQSDSHKSQLITYALLWMIDKELNPSKRLANKLTIAYPNGTIDVPPPSNNELKKIEIDLINRSKSSTSTLKEIPPRANPHKDICQYCSVKQLCETYWMPLTQKSFSTGNNDSPFIDL</sequence>
<dbReference type="Pfam" id="PF12705">
    <property type="entry name" value="PDDEXK_1"/>
    <property type="match status" value="1"/>
</dbReference>
<evidence type="ECO:0000313" key="2">
    <source>
        <dbReference type="EMBL" id="GAG23869.1"/>
    </source>
</evidence>
<comment type="caution">
    <text evidence="2">The sequence shown here is derived from an EMBL/GenBank/DDBJ whole genome shotgun (WGS) entry which is preliminary data.</text>
</comment>
<dbReference type="InterPro" id="IPR038726">
    <property type="entry name" value="PDDEXK_AddAB-type"/>
</dbReference>
<evidence type="ECO:0000259" key="1">
    <source>
        <dbReference type="Pfam" id="PF12705"/>
    </source>
</evidence>